<sequence>MNNSNVEEMHKMVFEAMDKYTFIEDYLSEPDVNTGNKMPLLIKFMTTVLYLRRRIGFLVESNETFYDGIERNNYAQFEEISDKIELYKVLVCFVTMACSYVNASVEDVESRENIVNTLRQYYYKNKDFVAELI</sequence>
<name>A0A6C0I805_9ZZZZ</name>
<protein>
    <submittedName>
        <fullName evidence="1">Uncharacterized protein</fullName>
    </submittedName>
</protein>
<accession>A0A6C0I805</accession>
<dbReference type="AlphaFoldDB" id="A0A6C0I805"/>
<proteinExistence type="predicted"/>
<evidence type="ECO:0000313" key="1">
    <source>
        <dbReference type="EMBL" id="QHT88919.1"/>
    </source>
</evidence>
<reference evidence="1" key="1">
    <citation type="journal article" date="2020" name="Nature">
        <title>Giant virus diversity and host interactions through global metagenomics.</title>
        <authorList>
            <person name="Schulz F."/>
            <person name="Roux S."/>
            <person name="Paez-Espino D."/>
            <person name="Jungbluth S."/>
            <person name="Walsh D.A."/>
            <person name="Denef V.J."/>
            <person name="McMahon K.D."/>
            <person name="Konstantinidis K.T."/>
            <person name="Eloe-Fadrosh E.A."/>
            <person name="Kyrpides N.C."/>
            <person name="Woyke T."/>
        </authorList>
    </citation>
    <scope>NUCLEOTIDE SEQUENCE</scope>
    <source>
        <strain evidence="1">GVMAG-M-3300023184-51</strain>
    </source>
</reference>
<organism evidence="1">
    <name type="scientific">viral metagenome</name>
    <dbReference type="NCBI Taxonomy" id="1070528"/>
    <lineage>
        <taxon>unclassified sequences</taxon>
        <taxon>metagenomes</taxon>
        <taxon>organismal metagenomes</taxon>
    </lineage>
</organism>
<dbReference type="EMBL" id="MN740126">
    <property type="protein sequence ID" value="QHT88919.1"/>
    <property type="molecule type" value="Genomic_DNA"/>
</dbReference>